<sequence length="506" mass="55086">MAFMATTISVALQTNLSLTIVYMVQTNHDETHVSVTNECNVIRNNSFNTSRHSESSSGKLNWSTETQDYIIGLQYLGMILGYIPGGYLGELYGAKNTMNITILIASAFTIISSFAANISVYIFIICRIIVGLGTAPVFPLLVIMISKWIPKSERSFISSIMLAGFGTGASISNLTAGALCSSNFFGGWPSVFYLNGIVGIIWCICSYFLVHESPDAHPTISLKELDYLRRSIGPPKKEMKSVPWKSVATSVPVWALAIGTFGQFWLLAFFVTCHTLYLGTVLNLGSLEACSNESGSAKAAVRSKTSTVKGVNGILSCAPNLFRAVFACIVGFAIDWMRRRKEFSIVVKLNCISVDTAAACLGFVGVMYAGCDPVLATRAFILSSLCGDFCTFGVSLAPTDIAPNISGTLSGILCSIGSIPYFMLPAIVGLFTKNEQSLRQWENIFYCTIGVTIVTTLVYVFFGTSDPQPWAIDDNNSIGDLKHNEEQKCNEPLSETYHHTFVNTRK</sequence>
<dbReference type="PROSITE" id="PS50850">
    <property type="entry name" value="MFS"/>
    <property type="match status" value="1"/>
</dbReference>
<dbReference type="SUPFAM" id="SSF103473">
    <property type="entry name" value="MFS general substrate transporter"/>
    <property type="match status" value="1"/>
</dbReference>
<proteinExistence type="predicted"/>
<feature type="transmembrane region" description="Helical" evidence="5">
    <location>
        <begin position="375"/>
        <end position="397"/>
    </location>
</feature>
<accession>A0A8X6PGQ0</accession>
<dbReference type="InterPro" id="IPR011701">
    <property type="entry name" value="MFS"/>
</dbReference>
<comment type="caution">
    <text evidence="7">The sequence shown here is derived from an EMBL/GenBank/DDBJ whole genome shotgun (WGS) entry which is preliminary data.</text>
</comment>
<comment type="subcellular location">
    <subcellularLocation>
        <location evidence="1">Membrane</location>
        <topology evidence="1">Multi-pass membrane protein</topology>
    </subcellularLocation>
</comment>
<evidence type="ECO:0000256" key="1">
    <source>
        <dbReference type="ARBA" id="ARBA00004141"/>
    </source>
</evidence>
<feature type="transmembrane region" description="Helical" evidence="5">
    <location>
        <begin position="69"/>
        <end position="88"/>
    </location>
</feature>
<dbReference type="InterPro" id="IPR020846">
    <property type="entry name" value="MFS_dom"/>
</dbReference>
<keyword evidence="4 5" id="KW-0472">Membrane</keyword>
<feature type="transmembrane region" description="Helical" evidence="5">
    <location>
        <begin position="253"/>
        <end position="277"/>
    </location>
</feature>
<evidence type="ECO:0000313" key="8">
    <source>
        <dbReference type="Proteomes" id="UP000887013"/>
    </source>
</evidence>
<gene>
    <name evidence="7" type="primary">Slc17a5</name>
    <name evidence="7" type="ORF">NPIL_695401</name>
</gene>
<dbReference type="GO" id="GO:0022857">
    <property type="term" value="F:transmembrane transporter activity"/>
    <property type="evidence" value="ECO:0007669"/>
    <property type="project" value="InterPro"/>
</dbReference>
<evidence type="ECO:0000313" key="7">
    <source>
        <dbReference type="EMBL" id="GFT69594.1"/>
    </source>
</evidence>
<dbReference type="Gene3D" id="1.20.1250.20">
    <property type="entry name" value="MFS general substrate transporter like domains"/>
    <property type="match status" value="2"/>
</dbReference>
<dbReference type="GO" id="GO:0006820">
    <property type="term" value="P:monoatomic anion transport"/>
    <property type="evidence" value="ECO:0007669"/>
    <property type="project" value="TreeGrafter"/>
</dbReference>
<evidence type="ECO:0000259" key="6">
    <source>
        <dbReference type="PROSITE" id="PS50850"/>
    </source>
</evidence>
<dbReference type="PANTHER" id="PTHR11662:SF399">
    <property type="entry name" value="FI19708P1-RELATED"/>
    <property type="match status" value="1"/>
</dbReference>
<dbReference type="OrthoDB" id="2985014at2759"/>
<evidence type="ECO:0000256" key="4">
    <source>
        <dbReference type="ARBA" id="ARBA00023136"/>
    </source>
</evidence>
<dbReference type="InterPro" id="IPR036259">
    <property type="entry name" value="MFS_trans_sf"/>
</dbReference>
<feature type="transmembrane region" description="Helical" evidence="5">
    <location>
        <begin position="122"/>
        <end position="144"/>
    </location>
</feature>
<evidence type="ECO:0000256" key="5">
    <source>
        <dbReference type="SAM" id="Phobius"/>
    </source>
</evidence>
<dbReference type="PANTHER" id="PTHR11662">
    <property type="entry name" value="SOLUTE CARRIER FAMILY 17"/>
    <property type="match status" value="1"/>
</dbReference>
<name>A0A8X6PGQ0_NEPPI</name>
<feature type="transmembrane region" description="Helical" evidence="5">
    <location>
        <begin position="409"/>
        <end position="431"/>
    </location>
</feature>
<feature type="transmembrane region" description="Helical" evidence="5">
    <location>
        <begin position="191"/>
        <end position="210"/>
    </location>
</feature>
<evidence type="ECO:0000256" key="3">
    <source>
        <dbReference type="ARBA" id="ARBA00022989"/>
    </source>
</evidence>
<feature type="transmembrane region" description="Helical" evidence="5">
    <location>
        <begin position="313"/>
        <end position="334"/>
    </location>
</feature>
<dbReference type="FunFam" id="1.20.1250.20:FF:000423">
    <property type="entry name" value="Putative inorganic phosphate cotransporter-like Protein"/>
    <property type="match status" value="1"/>
</dbReference>
<reference evidence="7" key="1">
    <citation type="submission" date="2020-08" db="EMBL/GenBank/DDBJ databases">
        <title>Multicomponent nature underlies the extraordinary mechanical properties of spider dragline silk.</title>
        <authorList>
            <person name="Kono N."/>
            <person name="Nakamura H."/>
            <person name="Mori M."/>
            <person name="Yoshida Y."/>
            <person name="Ohtoshi R."/>
            <person name="Malay A.D."/>
            <person name="Moran D.A.P."/>
            <person name="Tomita M."/>
            <person name="Numata K."/>
            <person name="Arakawa K."/>
        </authorList>
    </citation>
    <scope>NUCLEOTIDE SEQUENCE</scope>
</reference>
<feature type="domain" description="Major facilitator superfamily (MFS) profile" evidence="6">
    <location>
        <begin position="1"/>
        <end position="467"/>
    </location>
</feature>
<feature type="transmembrane region" description="Helical" evidence="5">
    <location>
        <begin position="156"/>
        <end position="179"/>
    </location>
</feature>
<dbReference type="GO" id="GO:0016020">
    <property type="term" value="C:membrane"/>
    <property type="evidence" value="ECO:0007669"/>
    <property type="project" value="UniProtKB-SubCell"/>
</dbReference>
<feature type="transmembrane region" description="Helical" evidence="5">
    <location>
        <begin position="443"/>
        <end position="462"/>
    </location>
</feature>
<dbReference type="InterPro" id="IPR050382">
    <property type="entry name" value="MFS_Na/Anion_cotransporter"/>
</dbReference>
<dbReference type="Pfam" id="PF07690">
    <property type="entry name" value="MFS_1"/>
    <property type="match status" value="1"/>
</dbReference>
<feature type="transmembrane region" description="Helical" evidence="5">
    <location>
        <begin position="100"/>
        <end position="116"/>
    </location>
</feature>
<feature type="transmembrane region" description="Helical" evidence="5">
    <location>
        <begin position="346"/>
        <end position="369"/>
    </location>
</feature>
<keyword evidence="2 5" id="KW-0812">Transmembrane</keyword>
<dbReference type="Proteomes" id="UP000887013">
    <property type="component" value="Unassembled WGS sequence"/>
</dbReference>
<protein>
    <recommendedName>
        <fullName evidence="6">Major facilitator superfamily (MFS) profile domain-containing protein</fullName>
    </recommendedName>
</protein>
<evidence type="ECO:0000256" key="2">
    <source>
        <dbReference type="ARBA" id="ARBA00022692"/>
    </source>
</evidence>
<dbReference type="EMBL" id="BMAW01116192">
    <property type="protein sequence ID" value="GFT69594.1"/>
    <property type="molecule type" value="Genomic_DNA"/>
</dbReference>
<keyword evidence="3 5" id="KW-1133">Transmembrane helix</keyword>
<dbReference type="AlphaFoldDB" id="A0A8X6PGQ0"/>
<keyword evidence="8" id="KW-1185">Reference proteome</keyword>
<organism evidence="7 8">
    <name type="scientific">Nephila pilipes</name>
    <name type="common">Giant wood spider</name>
    <name type="synonym">Nephila maculata</name>
    <dbReference type="NCBI Taxonomy" id="299642"/>
    <lineage>
        <taxon>Eukaryota</taxon>
        <taxon>Metazoa</taxon>
        <taxon>Ecdysozoa</taxon>
        <taxon>Arthropoda</taxon>
        <taxon>Chelicerata</taxon>
        <taxon>Arachnida</taxon>
        <taxon>Araneae</taxon>
        <taxon>Araneomorphae</taxon>
        <taxon>Entelegynae</taxon>
        <taxon>Araneoidea</taxon>
        <taxon>Nephilidae</taxon>
        <taxon>Nephila</taxon>
    </lineage>
</organism>